<sequence length="303" mass="34739">MPKNTDATFTRMDGVKEYALRLAASGWIPGRWFNSALPEKTALRAAQRPLTLEVVSHCWKYSEFQLYQLSSLVNHAPTQLKVIHTVFYSDEDADTVRLLDFFRTQQVANVTWNFIALPKEQLFRRAIGRNQAAKQTQADWIWFTDCDVVFHEGALDTLATQLEGCQEFLVYPQQMLATDLLPKDDPLIVQAKANPTVMELDLTRFSVRKFSRATGPIQIAHGDAARACGYCDSLAVYQKPMTRWSKCYEDRAFRWLLGTQGVPIEVPNVLFIRHAEKGRYQQGSQISVLRKTIRRMKSALFNR</sequence>
<accession>A0ABP9F7L1</accession>
<dbReference type="RefSeq" id="WP_345336212.1">
    <property type="nucleotide sequence ID" value="NZ_BAABJZ010000093.1"/>
</dbReference>
<dbReference type="InterPro" id="IPR001173">
    <property type="entry name" value="Glyco_trans_2-like"/>
</dbReference>
<dbReference type="SUPFAM" id="SSF53448">
    <property type="entry name" value="Nucleotide-diphospho-sugar transferases"/>
    <property type="match status" value="1"/>
</dbReference>
<dbReference type="Proteomes" id="UP001499988">
    <property type="component" value="Unassembled WGS sequence"/>
</dbReference>
<dbReference type="EMBL" id="BAABJZ010000093">
    <property type="protein sequence ID" value="GAA4894525.1"/>
    <property type="molecule type" value="Genomic_DNA"/>
</dbReference>
<feature type="domain" description="Glycosyltransferase 2-like" evidence="1">
    <location>
        <begin position="111"/>
        <end position="163"/>
    </location>
</feature>
<dbReference type="Pfam" id="PF00535">
    <property type="entry name" value="Glycos_transf_2"/>
    <property type="match status" value="1"/>
</dbReference>
<reference evidence="3" key="1">
    <citation type="journal article" date="2019" name="Int. J. Syst. Evol. Microbiol.">
        <title>The Global Catalogue of Microorganisms (GCM) 10K type strain sequencing project: providing services to taxonomists for standard genome sequencing and annotation.</title>
        <authorList>
            <consortium name="The Broad Institute Genomics Platform"/>
            <consortium name="The Broad Institute Genome Sequencing Center for Infectious Disease"/>
            <person name="Wu L."/>
            <person name="Ma J."/>
        </authorList>
    </citation>
    <scope>NUCLEOTIDE SEQUENCE [LARGE SCALE GENOMIC DNA]</scope>
    <source>
        <strain evidence="3">JCM 18401</strain>
    </source>
</reference>
<dbReference type="Gene3D" id="3.90.550.10">
    <property type="entry name" value="Spore Coat Polysaccharide Biosynthesis Protein SpsA, Chain A"/>
    <property type="match status" value="1"/>
</dbReference>
<name>A0ABP9F7L1_9GAMM</name>
<proteinExistence type="predicted"/>
<keyword evidence="3" id="KW-1185">Reference proteome</keyword>
<evidence type="ECO:0000259" key="1">
    <source>
        <dbReference type="Pfam" id="PF00535"/>
    </source>
</evidence>
<evidence type="ECO:0000313" key="3">
    <source>
        <dbReference type="Proteomes" id="UP001499988"/>
    </source>
</evidence>
<dbReference type="InterPro" id="IPR029044">
    <property type="entry name" value="Nucleotide-diphossugar_trans"/>
</dbReference>
<evidence type="ECO:0000313" key="2">
    <source>
        <dbReference type="EMBL" id="GAA4894525.1"/>
    </source>
</evidence>
<organism evidence="2 3">
    <name type="scientific">Ferrimonas pelagia</name>
    <dbReference type="NCBI Taxonomy" id="1177826"/>
    <lineage>
        <taxon>Bacteria</taxon>
        <taxon>Pseudomonadati</taxon>
        <taxon>Pseudomonadota</taxon>
        <taxon>Gammaproteobacteria</taxon>
        <taxon>Alteromonadales</taxon>
        <taxon>Ferrimonadaceae</taxon>
        <taxon>Ferrimonas</taxon>
    </lineage>
</organism>
<gene>
    <name evidence="2" type="ORF">GCM10023333_29570</name>
</gene>
<dbReference type="CDD" id="cd00761">
    <property type="entry name" value="Glyco_tranf_GTA_type"/>
    <property type="match status" value="1"/>
</dbReference>
<comment type="caution">
    <text evidence="2">The sequence shown here is derived from an EMBL/GenBank/DDBJ whole genome shotgun (WGS) entry which is preliminary data.</text>
</comment>
<protein>
    <recommendedName>
        <fullName evidence="1">Glycosyltransferase 2-like domain-containing protein</fullName>
    </recommendedName>
</protein>